<comment type="subcellular location">
    <subcellularLocation>
        <location evidence="1">Nucleus</location>
    </subcellularLocation>
</comment>
<dbReference type="InterPro" id="IPR008974">
    <property type="entry name" value="TRAF-like"/>
</dbReference>
<dbReference type="AlphaFoldDB" id="A0A9C5Z5B9"/>
<dbReference type="RefSeq" id="XP_037895515.1">
    <property type="nucleotide sequence ID" value="XM_038039587.1"/>
</dbReference>
<dbReference type="GO" id="GO:0005634">
    <property type="term" value="C:nucleus"/>
    <property type="evidence" value="ECO:0007669"/>
    <property type="project" value="UniProtKB-SubCell"/>
</dbReference>
<dbReference type="SUPFAM" id="SSF49599">
    <property type="entry name" value="TRAF domain-like"/>
    <property type="match status" value="1"/>
</dbReference>
<dbReference type="Pfam" id="PF00651">
    <property type="entry name" value="BTB"/>
    <property type="match status" value="1"/>
</dbReference>
<keyword evidence="6" id="KW-1185">Reference proteome</keyword>
<keyword evidence="3" id="KW-0833">Ubl conjugation pathway</keyword>
<evidence type="ECO:0000256" key="2">
    <source>
        <dbReference type="ARBA" id="ARBA00010846"/>
    </source>
</evidence>
<dbReference type="KEGG" id="gfs:119641127"/>
<evidence type="ECO:0000256" key="1">
    <source>
        <dbReference type="ARBA" id="ARBA00004123"/>
    </source>
</evidence>
<evidence type="ECO:0000256" key="3">
    <source>
        <dbReference type="ARBA" id="ARBA00022786"/>
    </source>
</evidence>
<dbReference type="PROSITE" id="PS50097">
    <property type="entry name" value="BTB"/>
    <property type="match status" value="1"/>
</dbReference>
<reference evidence="7" key="1">
    <citation type="submission" date="2025-08" db="UniProtKB">
        <authorList>
            <consortium name="RefSeq"/>
        </authorList>
    </citation>
    <scope>IDENTIFICATION</scope>
    <source>
        <tissue evidence="7">Whole body pupa</tissue>
    </source>
</reference>
<comment type="similarity">
    <text evidence="2">Belongs to the Tdpoz family.</text>
</comment>
<organism evidence="6 7">
    <name type="scientific">Glossina fuscipes</name>
    <dbReference type="NCBI Taxonomy" id="7396"/>
    <lineage>
        <taxon>Eukaryota</taxon>
        <taxon>Metazoa</taxon>
        <taxon>Ecdysozoa</taxon>
        <taxon>Arthropoda</taxon>
        <taxon>Hexapoda</taxon>
        <taxon>Insecta</taxon>
        <taxon>Pterygota</taxon>
        <taxon>Neoptera</taxon>
        <taxon>Endopterygota</taxon>
        <taxon>Diptera</taxon>
        <taxon>Brachycera</taxon>
        <taxon>Muscomorpha</taxon>
        <taxon>Hippoboscoidea</taxon>
        <taxon>Glossinidae</taxon>
        <taxon>Glossina</taxon>
    </lineage>
</organism>
<dbReference type="Proteomes" id="UP000092443">
    <property type="component" value="Unplaced"/>
</dbReference>
<dbReference type="FunFam" id="3.30.710.10:FF:000159">
    <property type="entry name" value="Speckle-type POZ protein B"/>
    <property type="match status" value="1"/>
</dbReference>
<dbReference type="Gene3D" id="2.60.210.10">
    <property type="entry name" value="Apoptosis, Tumor Necrosis Factor Receptor Associated Protein 2, Chain A"/>
    <property type="match status" value="1"/>
</dbReference>
<evidence type="ECO:0000256" key="4">
    <source>
        <dbReference type="ARBA" id="ARBA00023242"/>
    </source>
</evidence>
<name>A0A9C5Z5B9_9MUSC</name>
<dbReference type="Gene3D" id="1.25.40.420">
    <property type="match status" value="1"/>
</dbReference>
<evidence type="ECO:0000259" key="5">
    <source>
        <dbReference type="PROSITE" id="PS50097"/>
    </source>
</evidence>
<evidence type="ECO:0000313" key="7">
    <source>
        <dbReference type="RefSeq" id="XP_037895515.1"/>
    </source>
</evidence>
<sequence length="402" mass="45630">MSLFEILNIQRRNSVSHGRPNPNLNVSSGTTADSVAVQPDLSNAITYAVHRSGRTKRKVTKTVFTWTVENFRFWYNEANDVKTDLKSPIFSIGTNKESKWCLQMKREYERHPTLGPLIPRQPIYAARRRLVYMYISLVSSNKPVVHAMAKVELLSSNKIIQTIGPLRQDDFKTITEGSDYTKAPLNINNLFESELTIRCEIDEMDFVNTSGQSKIMQRKVTDTKLSKDLGNLLENGKFSDVTLVVCNLEVKAHKNILAARSDVFAAMFEHNMEESKLNRVLIEDIDYNVLNEMLKFVYTGRAPNIDKMAHELLLVANKYALENLKKMCEDVLSAKLSVETAAETLALADVYNAGQLKAHTVAYIKNHLTDVMQTQGWQDMIATRSYLMADVLHSFANQQIQT</sequence>
<keyword evidence="4" id="KW-0539">Nucleus</keyword>
<dbReference type="InterPro" id="IPR056423">
    <property type="entry name" value="BACK_BPM_SPOP"/>
</dbReference>
<dbReference type="SMART" id="SM00225">
    <property type="entry name" value="BTB"/>
    <property type="match status" value="1"/>
</dbReference>
<accession>A0A9C5Z5B9</accession>
<dbReference type="SUPFAM" id="SSF54695">
    <property type="entry name" value="POZ domain"/>
    <property type="match status" value="1"/>
</dbReference>
<dbReference type="InterPro" id="IPR000210">
    <property type="entry name" value="BTB/POZ_dom"/>
</dbReference>
<dbReference type="Gene3D" id="3.30.710.10">
    <property type="entry name" value="Potassium Channel Kv1.1, Chain A"/>
    <property type="match status" value="1"/>
</dbReference>
<dbReference type="InterPro" id="IPR011333">
    <property type="entry name" value="SKP1/BTB/POZ_sf"/>
</dbReference>
<feature type="domain" description="BTB" evidence="5">
    <location>
        <begin position="239"/>
        <end position="306"/>
    </location>
</feature>
<gene>
    <name evidence="7" type="primary">LOC119641127</name>
</gene>
<proteinExistence type="inferred from homology"/>
<dbReference type="PANTHER" id="PTHR24413">
    <property type="entry name" value="SPECKLE-TYPE POZ PROTEIN"/>
    <property type="match status" value="1"/>
</dbReference>
<evidence type="ECO:0000313" key="6">
    <source>
        <dbReference type="Proteomes" id="UP000092443"/>
    </source>
</evidence>
<dbReference type="GeneID" id="119641127"/>
<dbReference type="Pfam" id="PF24570">
    <property type="entry name" value="BACK_BPM_SPOP"/>
    <property type="match status" value="1"/>
</dbReference>
<protein>
    <submittedName>
        <fullName evidence="7">Protein roadkill-like isoform X1</fullName>
    </submittedName>
</protein>